<dbReference type="Proteomes" id="UP000643403">
    <property type="component" value="Unassembled WGS sequence"/>
</dbReference>
<gene>
    <name evidence="2" type="ORF">GCM10008101_28790</name>
</gene>
<feature type="transmembrane region" description="Helical" evidence="1">
    <location>
        <begin position="114"/>
        <end position="138"/>
    </location>
</feature>
<evidence type="ECO:0000313" key="2">
    <source>
        <dbReference type="EMBL" id="GGZ72676.1"/>
    </source>
</evidence>
<dbReference type="EMBL" id="BMXY01000006">
    <property type="protein sequence ID" value="GGZ72676.1"/>
    <property type="molecule type" value="Genomic_DNA"/>
</dbReference>
<accession>A0ABQ3C7X3</accession>
<evidence type="ECO:0000313" key="3">
    <source>
        <dbReference type="Proteomes" id="UP000643403"/>
    </source>
</evidence>
<sequence>MIARLPRWVWPVAWWLAFVAGGVNAIGLVGVAHQAVSHLTGTTTLLADALATGAGAQTLHLAAIVAAFVLGAAVGGAIVPSDPLRTGQRHTAVLLGCAASLLLAWRLFPTHASAALGLAAFACGLQNATTTAYSGAVVRTSHISGMFTDLGISLAHALRGEPIARRRIALCCTVITGFFVGGLATARLFVSAGYDALLLPVAVLAALATANAVHAASRR</sequence>
<feature type="transmembrane region" description="Helical" evidence="1">
    <location>
        <begin position="196"/>
        <end position="216"/>
    </location>
</feature>
<comment type="caution">
    <text evidence="2">The sequence shown here is derived from an EMBL/GenBank/DDBJ whole genome shotgun (WGS) entry which is preliminary data.</text>
</comment>
<dbReference type="RefSeq" id="WP_189451255.1">
    <property type="nucleotide sequence ID" value="NZ_BMXY01000006.1"/>
</dbReference>
<dbReference type="InterPro" id="IPR010699">
    <property type="entry name" value="DUF1275"/>
</dbReference>
<keyword evidence="1" id="KW-1133">Transmembrane helix</keyword>
<protein>
    <submittedName>
        <fullName evidence="2">Membrane protein</fullName>
    </submittedName>
</protein>
<reference evidence="3" key="1">
    <citation type="journal article" date="2019" name="Int. J. Syst. Evol. Microbiol.">
        <title>The Global Catalogue of Microorganisms (GCM) 10K type strain sequencing project: providing services to taxonomists for standard genome sequencing and annotation.</title>
        <authorList>
            <consortium name="The Broad Institute Genomics Platform"/>
            <consortium name="The Broad Institute Genome Sequencing Center for Infectious Disease"/>
            <person name="Wu L."/>
            <person name="Ma J."/>
        </authorList>
    </citation>
    <scope>NUCLEOTIDE SEQUENCE [LARGE SCALE GENOMIC DNA]</scope>
    <source>
        <strain evidence="3">KCTC 22558</strain>
    </source>
</reference>
<keyword evidence="3" id="KW-1185">Reference proteome</keyword>
<feature type="transmembrane region" description="Helical" evidence="1">
    <location>
        <begin position="12"/>
        <end position="36"/>
    </location>
</feature>
<dbReference type="Pfam" id="PF06912">
    <property type="entry name" value="DUF1275"/>
    <property type="match status" value="1"/>
</dbReference>
<proteinExistence type="predicted"/>
<feature type="transmembrane region" description="Helical" evidence="1">
    <location>
        <begin position="91"/>
        <end position="108"/>
    </location>
</feature>
<name>A0ABQ3C7X3_9GAMM</name>
<keyword evidence="1" id="KW-0472">Membrane</keyword>
<keyword evidence="1" id="KW-0812">Transmembrane</keyword>
<evidence type="ECO:0000256" key="1">
    <source>
        <dbReference type="SAM" id="Phobius"/>
    </source>
</evidence>
<dbReference type="PANTHER" id="PTHR37314:SF4">
    <property type="entry name" value="UPF0700 TRANSMEMBRANE PROTEIN YOAK"/>
    <property type="match status" value="1"/>
</dbReference>
<feature type="transmembrane region" description="Helical" evidence="1">
    <location>
        <begin position="56"/>
        <end position="79"/>
    </location>
</feature>
<feature type="transmembrane region" description="Helical" evidence="1">
    <location>
        <begin position="168"/>
        <end position="190"/>
    </location>
</feature>
<organism evidence="2 3">
    <name type="scientific">Cognatilysobacter xinjiangensis</name>
    <dbReference type="NCBI Taxonomy" id="546892"/>
    <lineage>
        <taxon>Bacteria</taxon>
        <taxon>Pseudomonadati</taxon>
        <taxon>Pseudomonadota</taxon>
        <taxon>Gammaproteobacteria</taxon>
        <taxon>Lysobacterales</taxon>
        <taxon>Lysobacteraceae</taxon>
        <taxon>Cognatilysobacter</taxon>
    </lineage>
</organism>
<dbReference type="PANTHER" id="PTHR37314">
    <property type="entry name" value="SLR0142 PROTEIN"/>
    <property type="match status" value="1"/>
</dbReference>